<reference evidence="3 4" key="1">
    <citation type="submission" date="2016-01" db="EMBL/GenBank/DDBJ databases">
        <title>Mycobacterium immunogenum strain CD11_6 genome sequencing and assembly.</title>
        <authorList>
            <person name="Kaur G."/>
            <person name="Nair G.R."/>
            <person name="Mayilraj S."/>
        </authorList>
    </citation>
    <scope>NUCLEOTIDE SEQUENCE [LARGE SCALE GENOMIC DNA]</scope>
    <source>
        <strain evidence="3 4">CD11-6</strain>
    </source>
</reference>
<sequence>MPIRQTAQAFSPGIGASTSDTPSEFDKPTATDGQPKVSGDDESAWRVVFDIAWRVLLVAVGIPVVWILRHYEVVHLTAWQATGISVVLFLFAIGEYAVAALW</sequence>
<protein>
    <submittedName>
        <fullName evidence="3">Uncharacterized protein</fullName>
    </submittedName>
</protein>
<keyword evidence="2" id="KW-1133">Transmembrane helix</keyword>
<proteinExistence type="predicted"/>
<feature type="transmembrane region" description="Helical" evidence="2">
    <location>
        <begin position="81"/>
        <end position="101"/>
    </location>
</feature>
<dbReference type="AlphaFoldDB" id="A0A179VCL1"/>
<evidence type="ECO:0000313" key="3">
    <source>
        <dbReference type="EMBL" id="OAT69367.1"/>
    </source>
</evidence>
<gene>
    <name evidence="3" type="ORF">AWB85_21635</name>
</gene>
<feature type="transmembrane region" description="Helical" evidence="2">
    <location>
        <begin position="51"/>
        <end position="69"/>
    </location>
</feature>
<evidence type="ECO:0000313" key="4">
    <source>
        <dbReference type="Proteomes" id="UP000186919"/>
    </source>
</evidence>
<keyword evidence="2" id="KW-0812">Transmembrane</keyword>
<accession>A0A179VCL1</accession>
<evidence type="ECO:0000256" key="1">
    <source>
        <dbReference type="SAM" id="MobiDB-lite"/>
    </source>
</evidence>
<feature type="region of interest" description="Disordered" evidence="1">
    <location>
        <begin position="1"/>
        <end position="40"/>
    </location>
</feature>
<name>A0A179VCL1_9MYCO</name>
<dbReference type="EMBL" id="LQYE01000007">
    <property type="protein sequence ID" value="OAT69367.1"/>
    <property type="molecule type" value="Genomic_DNA"/>
</dbReference>
<organism evidence="3 4">
    <name type="scientific">Mycobacteroides immunogenum</name>
    <dbReference type="NCBI Taxonomy" id="83262"/>
    <lineage>
        <taxon>Bacteria</taxon>
        <taxon>Bacillati</taxon>
        <taxon>Actinomycetota</taxon>
        <taxon>Actinomycetes</taxon>
        <taxon>Mycobacteriales</taxon>
        <taxon>Mycobacteriaceae</taxon>
        <taxon>Mycobacteroides</taxon>
    </lineage>
</organism>
<evidence type="ECO:0000256" key="2">
    <source>
        <dbReference type="SAM" id="Phobius"/>
    </source>
</evidence>
<comment type="caution">
    <text evidence="3">The sequence shown here is derived from an EMBL/GenBank/DDBJ whole genome shotgun (WGS) entry which is preliminary data.</text>
</comment>
<dbReference type="Proteomes" id="UP000186919">
    <property type="component" value="Unassembled WGS sequence"/>
</dbReference>
<keyword evidence="2" id="KW-0472">Membrane</keyword>